<keyword evidence="2" id="KW-1185">Reference proteome</keyword>
<organism evidence="1 2">
    <name type="scientific">Mesorhizobium australicum</name>
    <dbReference type="NCBI Taxonomy" id="536018"/>
    <lineage>
        <taxon>Bacteria</taxon>
        <taxon>Pseudomonadati</taxon>
        <taxon>Pseudomonadota</taxon>
        <taxon>Alphaproteobacteria</taxon>
        <taxon>Hyphomicrobiales</taxon>
        <taxon>Phyllobacteriaceae</taxon>
        <taxon>Mesorhizobium</taxon>
    </lineage>
</organism>
<reference evidence="1 2" key="1">
    <citation type="journal article" date="2024" name="Proc. Natl. Acad. Sci. U.S.A.">
        <title>The evolutionary genomics of adaptation to stress in wild rhizobium bacteria.</title>
        <authorList>
            <person name="Kehlet-Delgado H."/>
            <person name="Montoya A.P."/>
            <person name="Jensen K.T."/>
            <person name="Wendlandt C.E."/>
            <person name="Dexheimer C."/>
            <person name="Roberts M."/>
            <person name="Torres Martinez L."/>
            <person name="Friesen M.L."/>
            <person name="Griffitts J.S."/>
            <person name="Porter S.S."/>
        </authorList>
    </citation>
    <scope>NUCLEOTIDE SEQUENCE [LARGE SCALE GENOMIC DNA]</scope>
    <source>
        <strain evidence="1 2">M0468</strain>
    </source>
</reference>
<dbReference type="EMBL" id="JAMYRI010000023">
    <property type="protein sequence ID" value="MER9287673.1"/>
    <property type="molecule type" value="Genomic_DNA"/>
</dbReference>
<evidence type="ECO:0000313" key="1">
    <source>
        <dbReference type="EMBL" id="MER9287673.1"/>
    </source>
</evidence>
<protein>
    <submittedName>
        <fullName evidence="1">Transposase</fullName>
    </submittedName>
</protein>
<accession>A0ACC6T6W1</accession>
<sequence>MDVHLDVPTARYAGRLEVLDGPTGRRVRSQAERARIAAESLIPGVQVAAVARKHGATRWQVYDWRRRLRQGQLALPESMAPMFAQLMVDDSSAPQRRMKIEIDAGAGGNLDRRHGDPNGGCPMEITPQRAKPLRYRFQRAARQLQRTQVL</sequence>
<comment type="caution">
    <text evidence="1">The sequence shown here is derived from an EMBL/GenBank/DDBJ whole genome shotgun (WGS) entry which is preliminary data.</text>
</comment>
<dbReference type="Proteomes" id="UP001480082">
    <property type="component" value="Unassembled WGS sequence"/>
</dbReference>
<proteinExistence type="predicted"/>
<name>A0ACC6T6W1_9HYPH</name>
<evidence type="ECO:0000313" key="2">
    <source>
        <dbReference type="Proteomes" id="UP001480082"/>
    </source>
</evidence>
<gene>
    <name evidence="1" type="ORF">NKI81_27685</name>
</gene>